<feature type="domain" description="HTH merR-type" evidence="5">
    <location>
        <begin position="11"/>
        <end position="79"/>
    </location>
</feature>
<dbReference type="InterPro" id="IPR009061">
    <property type="entry name" value="DNA-bd_dom_put_sf"/>
</dbReference>
<dbReference type="AlphaFoldDB" id="A0A653IEY6"/>
<keyword evidence="7" id="KW-1185">Reference proteome</keyword>
<dbReference type="GO" id="GO:0003677">
    <property type="term" value="F:DNA binding"/>
    <property type="evidence" value="ECO:0007669"/>
    <property type="project" value="UniProtKB-KW"/>
</dbReference>
<protein>
    <submittedName>
        <fullName evidence="6">Transcriptional regulator (Nitrogen metabolism)</fullName>
    </submittedName>
</protein>
<dbReference type="Gene3D" id="1.10.1660.10">
    <property type="match status" value="1"/>
</dbReference>
<evidence type="ECO:0000313" key="6">
    <source>
        <dbReference type="EMBL" id="VWX37818.1"/>
    </source>
</evidence>
<evidence type="ECO:0000256" key="1">
    <source>
        <dbReference type="ARBA" id="ARBA00022491"/>
    </source>
</evidence>
<dbReference type="CDD" id="cd01105">
    <property type="entry name" value="HTH_GlnR-like"/>
    <property type="match status" value="1"/>
</dbReference>
<organism evidence="6 7">
    <name type="scientific">Exiguobacterium oxidotolerans</name>
    <dbReference type="NCBI Taxonomy" id="223958"/>
    <lineage>
        <taxon>Bacteria</taxon>
        <taxon>Bacillati</taxon>
        <taxon>Bacillota</taxon>
        <taxon>Bacilli</taxon>
        <taxon>Bacillales</taxon>
        <taxon>Bacillales Family XII. Incertae Sedis</taxon>
        <taxon>Exiguobacterium</taxon>
    </lineage>
</organism>
<dbReference type="SUPFAM" id="SSF46955">
    <property type="entry name" value="Putative DNA-binding domain"/>
    <property type="match status" value="1"/>
</dbReference>
<dbReference type="PANTHER" id="PTHR30204">
    <property type="entry name" value="REDOX-CYCLING DRUG-SENSING TRANSCRIPTIONAL ACTIVATOR SOXR"/>
    <property type="match status" value="1"/>
</dbReference>
<evidence type="ECO:0000256" key="3">
    <source>
        <dbReference type="ARBA" id="ARBA00023125"/>
    </source>
</evidence>
<evidence type="ECO:0000313" key="7">
    <source>
        <dbReference type="Proteomes" id="UP000439752"/>
    </source>
</evidence>
<evidence type="ECO:0000259" key="5">
    <source>
        <dbReference type="PROSITE" id="PS50937"/>
    </source>
</evidence>
<keyword evidence="4" id="KW-0804">Transcription</keyword>
<evidence type="ECO:0000256" key="4">
    <source>
        <dbReference type="ARBA" id="ARBA00023163"/>
    </source>
</evidence>
<proteinExistence type="predicted"/>
<dbReference type="EMBL" id="CABWKQ010000030">
    <property type="protein sequence ID" value="VWX37818.1"/>
    <property type="molecule type" value="Genomic_DNA"/>
</dbReference>
<evidence type="ECO:0000256" key="2">
    <source>
        <dbReference type="ARBA" id="ARBA00023015"/>
    </source>
</evidence>
<dbReference type="GO" id="GO:0003700">
    <property type="term" value="F:DNA-binding transcription factor activity"/>
    <property type="evidence" value="ECO:0007669"/>
    <property type="project" value="InterPro"/>
</dbReference>
<keyword evidence="2" id="KW-0805">Transcription regulation</keyword>
<dbReference type="Proteomes" id="UP000439752">
    <property type="component" value="Unassembled WGS sequence"/>
</dbReference>
<keyword evidence="3" id="KW-0238">DNA-binding</keyword>
<dbReference type="RefSeq" id="WP_029333272.1">
    <property type="nucleotide sequence ID" value="NZ_LR732312.1"/>
</dbReference>
<dbReference type="PROSITE" id="PS50937">
    <property type="entry name" value="HTH_MERR_2"/>
    <property type="match status" value="1"/>
</dbReference>
<dbReference type="InterPro" id="IPR047057">
    <property type="entry name" value="MerR_fam"/>
</dbReference>
<sequence length="132" mass="15217">MADVTRQSKPLFPIGVVQELTALSARQIRYYEEQGLIKPERTETKRRLYSFNDVDRLLSIKEYLDQGLNIAGIKMIFDNDLIKRERVAETVVKTRPELSDGELYKLLKNQLKEAGQPGKTSLIQGELGRFFK</sequence>
<gene>
    <name evidence="6" type="primary">glnR</name>
    <name evidence="6" type="ORF">EXIGUO9Y_360096</name>
</gene>
<accession>A0A653IEY6</accession>
<keyword evidence="1" id="KW-0678">Repressor</keyword>
<dbReference type="Pfam" id="PF13411">
    <property type="entry name" value="MerR_1"/>
    <property type="match status" value="1"/>
</dbReference>
<reference evidence="6 7" key="1">
    <citation type="submission" date="2019-10" db="EMBL/GenBank/DDBJ databases">
        <authorList>
            <person name="Karimi E."/>
        </authorList>
    </citation>
    <scope>NUCLEOTIDE SEQUENCE [LARGE SCALE GENOMIC DNA]</scope>
    <source>
        <strain evidence="6">Exiguobacterium sp. 9Y</strain>
    </source>
</reference>
<dbReference type="InterPro" id="IPR000551">
    <property type="entry name" value="MerR-type_HTH_dom"/>
</dbReference>
<dbReference type="SMART" id="SM00422">
    <property type="entry name" value="HTH_MERR"/>
    <property type="match status" value="1"/>
</dbReference>
<name>A0A653IEY6_9BACL</name>
<dbReference type="PANTHER" id="PTHR30204:SF65">
    <property type="entry name" value="HTH-TYPE TRANSCRIPTIONAL REGULATOR TNRA"/>
    <property type="match status" value="1"/>
</dbReference>